<keyword evidence="10" id="KW-0238">DNA-binding</keyword>
<dbReference type="GO" id="GO:0003678">
    <property type="term" value="F:DNA helicase activity"/>
    <property type="evidence" value="ECO:0007669"/>
    <property type="project" value="InterPro"/>
</dbReference>
<evidence type="ECO:0000256" key="9">
    <source>
        <dbReference type="ARBA" id="ARBA00023014"/>
    </source>
</evidence>
<reference evidence="16" key="1">
    <citation type="submission" date="2017-06" db="EMBL/GenBank/DDBJ databases">
        <authorList>
            <person name="Furmanczyk E.M."/>
        </authorList>
    </citation>
    <scope>NUCLEOTIDE SEQUENCE [LARGE SCALE GENOMIC DNA]</scope>
    <source>
        <strain evidence="16">AP3_16</strain>
    </source>
</reference>
<evidence type="ECO:0000256" key="1">
    <source>
        <dbReference type="ARBA" id="ARBA00022485"/>
    </source>
</evidence>
<dbReference type="SMART" id="SM00488">
    <property type="entry name" value="DEXDc2"/>
    <property type="match status" value="1"/>
</dbReference>
<keyword evidence="9" id="KW-0411">Iron-sulfur</keyword>
<dbReference type="RefSeq" id="WP_104447166.1">
    <property type="nucleotide sequence ID" value="NZ_NIRS01000001.1"/>
</dbReference>
<dbReference type="GO" id="GO:0051539">
    <property type="term" value="F:4 iron, 4 sulfur cluster binding"/>
    <property type="evidence" value="ECO:0007669"/>
    <property type="project" value="UniProtKB-KW"/>
</dbReference>
<evidence type="ECO:0000256" key="8">
    <source>
        <dbReference type="ARBA" id="ARBA00023004"/>
    </source>
</evidence>
<dbReference type="SMART" id="SM00491">
    <property type="entry name" value="HELICc2"/>
    <property type="match status" value="1"/>
</dbReference>
<dbReference type="Pfam" id="PF06733">
    <property type="entry name" value="DEAD_2"/>
    <property type="match status" value="1"/>
</dbReference>
<gene>
    <name evidence="15" type="ORF">CD175_00175</name>
</gene>
<keyword evidence="7" id="KW-0067">ATP-binding</keyword>
<dbReference type="GO" id="GO:0003677">
    <property type="term" value="F:DNA binding"/>
    <property type="evidence" value="ECO:0007669"/>
    <property type="project" value="UniProtKB-KW"/>
</dbReference>
<keyword evidence="1" id="KW-0004">4Fe-4S</keyword>
<dbReference type="GO" id="GO:0046872">
    <property type="term" value="F:metal ion binding"/>
    <property type="evidence" value="ECO:0007669"/>
    <property type="project" value="UniProtKB-KW"/>
</dbReference>
<keyword evidence="6 15" id="KW-0347">Helicase</keyword>
<evidence type="ECO:0000256" key="13">
    <source>
        <dbReference type="ARBA" id="ARBA00038058"/>
    </source>
</evidence>
<accession>A0A2S6FR61</accession>
<dbReference type="InterPro" id="IPR006555">
    <property type="entry name" value="ATP-dep_Helicase_C"/>
</dbReference>
<dbReference type="AlphaFoldDB" id="A0A2S6FR61"/>
<dbReference type="EMBL" id="NIRS01000001">
    <property type="protein sequence ID" value="PPK39893.1"/>
    <property type="molecule type" value="Genomic_DNA"/>
</dbReference>
<dbReference type="InterPro" id="IPR006554">
    <property type="entry name" value="Helicase-like_DEXD_c2"/>
</dbReference>
<comment type="similarity">
    <text evidence="13">Belongs to the helicase family. DinG subfamily.</text>
</comment>
<organism evidence="15 16">
    <name type="scientific">Pseudomonas laurylsulfatiphila</name>
    <dbReference type="NCBI Taxonomy" id="2011015"/>
    <lineage>
        <taxon>Bacteria</taxon>
        <taxon>Pseudomonadati</taxon>
        <taxon>Pseudomonadota</taxon>
        <taxon>Gammaproteobacteria</taxon>
        <taxon>Pseudomonadales</taxon>
        <taxon>Pseudomonadaceae</taxon>
        <taxon>Pseudomonas</taxon>
    </lineage>
</organism>
<evidence type="ECO:0000256" key="12">
    <source>
        <dbReference type="ARBA" id="ARBA00023235"/>
    </source>
</evidence>
<dbReference type="InterPro" id="IPR042493">
    <property type="entry name" value="XPD_DNA_FeS"/>
</dbReference>
<evidence type="ECO:0000256" key="11">
    <source>
        <dbReference type="ARBA" id="ARBA00023204"/>
    </source>
</evidence>
<dbReference type="PANTHER" id="PTHR11472">
    <property type="entry name" value="DNA REPAIR DEAD HELICASE RAD3/XP-D SUBFAMILY MEMBER"/>
    <property type="match status" value="1"/>
</dbReference>
<evidence type="ECO:0000256" key="4">
    <source>
        <dbReference type="ARBA" id="ARBA00022763"/>
    </source>
</evidence>
<comment type="caution">
    <text evidence="15">The sequence shown here is derived from an EMBL/GenBank/DDBJ whole genome shotgun (WGS) entry which is preliminary data.</text>
</comment>
<dbReference type="Gene3D" id="1.10.30.20">
    <property type="entry name" value="Bacterial XPD DNA helicase, FeS cluster domain"/>
    <property type="match status" value="1"/>
</dbReference>
<dbReference type="Pfam" id="PF13307">
    <property type="entry name" value="Helicase_C_2"/>
    <property type="match status" value="1"/>
</dbReference>
<evidence type="ECO:0000256" key="10">
    <source>
        <dbReference type="ARBA" id="ARBA00023125"/>
    </source>
</evidence>
<keyword evidence="8" id="KW-0408">Iron</keyword>
<keyword evidence="12" id="KW-0413">Isomerase</keyword>
<dbReference type="GO" id="GO:0005524">
    <property type="term" value="F:ATP binding"/>
    <property type="evidence" value="ECO:0007669"/>
    <property type="project" value="UniProtKB-KW"/>
</dbReference>
<dbReference type="PROSITE" id="PS51193">
    <property type="entry name" value="HELICASE_ATP_BIND_2"/>
    <property type="match status" value="1"/>
</dbReference>
<evidence type="ECO:0000313" key="16">
    <source>
        <dbReference type="Proteomes" id="UP000238541"/>
    </source>
</evidence>
<sequence>MSYSIAVRALCEFTAKTGDLDLRFTPSPTALEGIVGHRTVASRRSEGYQSEVALEGQYQTLTVKGRADGYDPGQNCLEEVKTYRGDLSKQPANHRQLHWAQAKIYGWLMCRQRDLPRINLALVYFDIVSEQETCLVEPFEAAQLQQFFERQCARFLQWAQQEVAHRDGRNLAVQRLAFPHADFRPGQRHLAESVFKAVSTGRCLMAQAPTGIGKTLGTLFPMLKALAPQQLDKVFFLTAKTPGRKLALDAAQVLLASADAPPLRVLEMIARDKACEHPDKACHGESCPLARGFYDRLPAARQAASQLSLLDQGALREVALAHDVCPYYLSQEMARWADVVVADYNYYFDFSALLFGLAQANHWKVAVLVDEAHNLVERGRQMYSASLDQATFNGVRKTAPDVLKKPMQRINREWNALHDAQTGAYQAYDKPPEKLLQALSSCSASIGDYLNDHPQGLDSALQGFYFDMLQFCRVAELFDEQFLFDISKRDLERKRNLSQLCLRNVVPAGFIRPRLTAARSTVLFSATLSPRHYYADLLGTPADTVCIDVESPFHADQLQVHIVNQISTRFVHRQSSLEPIVELIASQFCKRPGNYLAFFSSFDYLQQVAQLLAEKHPHISLWSQSRGMGEAQRQQFLDQFHADGQGVGFAVLGGAFGEGIDLPGARLIGAFIATLGLAQLNPVNEQLKRRMAAIFGAGYDYTYLFPGVQKVVQAAGRVIRTQQDQGVVMLIDDRFGESKVKQLLPRWWAFQIPGMTHTPEK</sequence>
<dbReference type="PANTHER" id="PTHR11472:SF34">
    <property type="entry name" value="REGULATOR OF TELOMERE ELONGATION HELICASE 1"/>
    <property type="match status" value="1"/>
</dbReference>
<dbReference type="Gene3D" id="3.40.50.300">
    <property type="entry name" value="P-loop containing nucleotide triphosphate hydrolases"/>
    <property type="match status" value="2"/>
</dbReference>
<dbReference type="InterPro" id="IPR010614">
    <property type="entry name" value="RAD3-like_helicase_DEAD"/>
</dbReference>
<name>A0A2S6FR61_9PSED</name>
<dbReference type="Gene3D" id="3.90.320.10">
    <property type="match status" value="1"/>
</dbReference>
<dbReference type="Gene3D" id="1.10.275.40">
    <property type="match status" value="1"/>
</dbReference>
<protein>
    <submittedName>
        <fullName evidence="15">ATP-dependent DNA helicase</fullName>
    </submittedName>
</protein>
<evidence type="ECO:0000259" key="14">
    <source>
        <dbReference type="PROSITE" id="PS51193"/>
    </source>
</evidence>
<evidence type="ECO:0000256" key="7">
    <source>
        <dbReference type="ARBA" id="ARBA00022840"/>
    </source>
</evidence>
<keyword evidence="2" id="KW-0479">Metal-binding</keyword>
<dbReference type="InterPro" id="IPR014013">
    <property type="entry name" value="Helic_SF1/SF2_ATP-bd_DinG/Rad3"/>
</dbReference>
<evidence type="ECO:0000256" key="2">
    <source>
        <dbReference type="ARBA" id="ARBA00022723"/>
    </source>
</evidence>
<evidence type="ECO:0000256" key="3">
    <source>
        <dbReference type="ARBA" id="ARBA00022741"/>
    </source>
</evidence>
<keyword evidence="5" id="KW-0378">Hydrolase</keyword>
<dbReference type="GO" id="GO:0006281">
    <property type="term" value="P:DNA repair"/>
    <property type="evidence" value="ECO:0007669"/>
    <property type="project" value="UniProtKB-KW"/>
</dbReference>
<keyword evidence="3" id="KW-0547">Nucleotide-binding</keyword>
<evidence type="ECO:0000256" key="5">
    <source>
        <dbReference type="ARBA" id="ARBA00022801"/>
    </source>
</evidence>
<keyword evidence="16" id="KW-1185">Reference proteome</keyword>
<dbReference type="InterPro" id="IPR011604">
    <property type="entry name" value="PDDEXK-like_dom_sf"/>
</dbReference>
<proteinExistence type="inferred from homology"/>
<dbReference type="SUPFAM" id="SSF52540">
    <property type="entry name" value="P-loop containing nucleoside triphosphate hydrolases"/>
    <property type="match status" value="1"/>
</dbReference>
<feature type="domain" description="Helicase ATP-binding" evidence="14">
    <location>
        <begin position="173"/>
        <end position="424"/>
    </location>
</feature>
<keyword evidence="11" id="KW-0234">DNA repair</keyword>
<dbReference type="Proteomes" id="UP000238541">
    <property type="component" value="Unassembled WGS sequence"/>
</dbReference>
<dbReference type="GO" id="GO:0016818">
    <property type="term" value="F:hydrolase activity, acting on acid anhydrides, in phosphorus-containing anhydrides"/>
    <property type="evidence" value="ECO:0007669"/>
    <property type="project" value="InterPro"/>
</dbReference>
<keyword evidence="4" id="KW-0227">DNA damage</keyword>
<evidence type="ECO:0000313" key="15">
    <source>
        <dbReference type="EMBL" id="PPK39893.1"/>
    </source>
</evidence>
<dbReference type="InterPro" id="IPR045028">
    <property type="entry name" value="DinG/Rad3-like"/>
</dbReference>
<evidence type="ECO:0000256" key="6">
    <source>
        <dbReference type="ARBA" id="ARBA00022806"/>
    </source>
</evidence>
<dbReference type="InterPro" id="IPR027417">
    <property type="entry name" value="P-loop_NTPase"/>
</dbReference>